<dbReference type="SUPFAM" id="SSF46785">
    <property type="entry name" value="Winged helix' DNA-binding domain"/>
    <property type="match status" value="1"/>
</dbReference>
<evidence type="ECO:0000256" key="4">
    <source>
        <dbReference type="ARBA" id="ARBA00023163"/>
    </source>
</evidence>
<dbReference type="InterPro" id="IPR036390">
    <property type="entry name" value="WH_DNA-bd_sf"/>
</dbReference>
<reference evidence="7" key="1">
    <citation type="submission" date="2016-10" db="EMBL/GenBank/DDBJ databases">
        <authorList>
            <person name="de Groot N.N."/>
        </authorList>
    </citation>
    <scope>NUCLEOTIDE SEQUENCE [LARGE SCALE GENOMIC DNA]</scope>
    <source>
        <strain evidence="7">CGMCC 1.10697</strain>
    </source>
</reference>
<keyword evidence="4" id="KW-0804">Transcription</keyword>
<accession>A0A1I0VWI1</accession>
<dbReference type="GO" id="GO:0032993">
    <property type="term" value="C:protein-DNA complex"/>
    <property type="evidence" value="ECO:0007669"/>
    <property type="project" value="TreeGrafter"/>
</dbReference>
<evidence type="ECO:0000313" key="8">
    <source>
        <dbReference type="Proteomes" id="UP000199113"/>
    </source>
</evidence>
<dbReference type="SUPFAM" id="SSF53850">
    <property type="entry name" value="Periplasmic binding protein-like II"/>
    <property type="match status" value="1"/>
</dbReference>
<feature type="region of interest" description="Disordered" evidence="5">
    <location>
        <begin position="1"/>
        <end position="23"/>
    </location>
</feature>
<dbReference type="PRINTS" id="PR00039">
    <property type="entry name" value="HTHLYSR"/>
</dbReference>
<name>A0A1I0VWI1_9ACTN</name>
<proteinExistence type="inferred from homology"/>
<dbReference type="Gene3D" id="1.10.10.10">
    <property type="entry name" value="Winged helix-like DNA-binding domain superfamily/Winged helix DNA-binding domain"/>
    <property type="match status" value="1"/>
</dbReference>
<evidence type="ECO:0000256" key="5">
    <source>
        <dbReference type="SAM" id="MobiDB-lite"/>
    </source>
</evidence>
<dbReference type="Pfam" id="PF03466">
    <property type="entry name" value="LysR_substrate"/>
    <property type="match status" value="1"/>
</dbReference>
<dbReference type="PANTHER" id="PTHR30346:SF9">
    <property type="entry name" value="LYSR FAMILY TRANSCRIPTIONAL REGULATOR"/>
    <property type="match status" value="1"/>
</dbReference>
<organism evidence="7 8">
    <name type="scientific">Nocardioides alpinus</name>
    <dbReference type="NCBI Taxonomy" id="748909"/>
    <lineage>
        <taxon>Bacteria</taxon>
        <taxon>Bacillati</taxon>
        <taxon>Actinomycetota</taxon>
        <taxon>Actinomycetes</taxon>
        <taxon>Propionibacteriales</taxon>
        <taxon>Nocardioidaceae</taxon>
        <taxon>Nocardioides</taxon>
    </lineage>
</organism>
<dbReference type="RefSeq" id="WP_198554471.1">
    <property type="nucleotide sequence ID" value="NZ_JAIHBI010000001.1"/>
</dbReference>
<protein>
    <submittedName>
        <fullName evidence="7">DNA-binding transcriptional regulator, LysR family</fullName>
    </submittedName>
</protein>
<dbReference type="GO" id="GO:0003677">
    <property type="term" value="F:DNA binding"/>
    <property type="evidence" value="ECO:0007669"/>
    <property type="project" value="UniProtKB-KW"/>
</dbReference>
<dbReference type="Gene3D" id="3.40.190.10">
    <property type="entry name" value="Periplasmic binding protein-like II"/>
    <property type="match status" value="2"/>
</dbReference>
<dbReference type="InterPro" id="IPR000847">
    <property type="entry name" value="LysR_HTH_N"/>
</dbReference>
<evidence type="ECO:0000256" key="1">
    <source>
        <dbReference type="ARBA" id="ARBA00009437"/>
    </source>
</evidence>
<dbReference type="STRING" id="748909.SAMN05192575_101474"/>
<dbReference type="InterPro" id="IPR036388">
    <property type="entry name" value="WH-like_DNA-bd_sf"/>
</dbReference>
<dbReference type="PROSITE" id="PS50931">
    <property type="entry name" value="HTH_LYSR"/>
    <property type="match status" value="1"/>
</dbReference>
<evidence type="ECO:0000313" key="7">
    <source>
        <dbReference type="EMBL" id="SFA80026.1"/>
    </source>
</evidence>
<keyword evidence="3 7" id="KW-0238">DNA-binding</keyword>
<dbReference type="InterPro" id="IPR005119">
    <property type="entry name" value="LysR_subst-bd"/>
</dbReference>
<dbReference type="GO" id="GO:0003700">
    <property type="term" value="F:DNA-binding transcription factor activity"/>
    <property type="evidence" value="ECO:0007669"/>
    <property type="project" value="InterPro"/>
</dbReference>
<feature type="domain" description="HTH lysR-type" evidence="6">
    <location>
        <begin position="23"/>
        <end position="80"/>
    </location>
</feature>
<evidence type="ECO:0000256" key="3">
    <source>
        <dbReference type="ARBA" id="ARBA00023125"/>
    </source>
</evidence>
<evidence type="ECO:0000256" key="2">
    <source>
        <dbReference type="ARBA" id="ARBA00023015"/>
    </source>
</evidence>
<keyword evidence="2" id="KW-0805">Transcription regulation</keyword>
<dbReference type="EMBL" id="FOKC01000001">
    <property type="protein sequence ID" value="SFA80026.1"/>
    <property type="molecule type" value="Genomic_DNA"/>
</dbReference>
<evidence type="ECO:0000259" key="6">
    <source>
        <dbReference type="PROSITE" id="PS50931"/>
    </source>
</evidence>
<dbReference type="PANTHER" id="PTHR30346">
    <property type="entry name" value="TRANSCRIPTIONAL DUAL REGULATOR HCAR-RELATED"/>
    <property type="match status" value="1"/>
</dbReference>
<gene>
    <name evidence="7" type="ORF">SAMN05192575_101474</name>
</gene>
<dbReference type="Proteomes" id="UP000199113">
    <property type="component" value="Unassembled WGS sequence"/>
</dbReference>
<dbReference type="CDD" id="cd05466">
    <property type="entry name" value="PBP2_LTTR_substrate"/>
    <property type="match status" value="1"/>
</dbReference>
<dbReference type="AlphaFoldDB" id="A0A1I0VWI1"/>
<sequence>MEEDDTPAAGFADHPTSQQEPPVRIEQLEYLAAVTEHGSLRRASEAMHISQPALSEAVTKLEKELGTTLLDRRRTGSRISRQGLDLLQNMTEVLEAVDRLRQAAGQQSARRRDLRIGTVNTASSSLLAPALRDLHARHGSGGVEVVNGRATDIQQGLAEGSLDLGLVNVLPGDEVPPMLVWDKLIEGTPVACLRVDHPLAAQERISVEDLRAEPHVLMRPGFVMHRYAHRVFAGALPETTYATDGAEMGKAMVAAGLGISILPDFSISADPLVRAGVLTTRPILTGQGLTTVTLLMLRRRAERTSEPLRDLQTALVRQARAYLSDLEAPAASPAVAAVTPISSRARTRSAP</sequence>
<dbReference type="Pfam" id="PF00126">
    <property type="entry name" value="HTH_1"/>
    <property type="match status" value="1"/>
</dbReference>
<comment type="similarity">
    <text evidence="1">Belongs to the LysR transcriptional regulatory family.</text>
</comment>